<dbReference type="PANTHER" id="PTHR23221:SF7">
    <property type="entry name" value="PHOSPHATIDYLINOSITOL-GLYCAN-SPECIFIC PHOSPHOLIPASE D"/>
    <property type="match status" value="1"/>
</dbReference>
<dbReference type="GO" id="GO:0007155">
    <property type="term" value="P:cell adhesion"/>
    <property type="evidence" value="ECO:0007669"/>
    <property type="project" value="InterPro"/>
</dbReference>
<dbReference type="Gene3D" id="2.130.10.130">
    <property type="entry name" value="Integrin alpha, N-terminal"/>
    <property type="match status" value="3"/>
</dbReference>
<organism evidence="6 7">
    <name type="scientific">Candidatus Uhrbacteria bacterium GW2011_GWE2_46_68</name>
    <dbReference type="NCBI Taxonomy" id="1618994"/>
    <lineage>
        <taxon>Bacteria</taxon>
        <taxon>Candidatus Uhriibacteriota</taxon>
    </lineage>
</organism>
<accession>A0A0G1Q5Q7</accession>
<evidence type="ECO:0008006" key="8">
    <source>
        <dbReference type="Google" id="ProtNLM"/>
    </source>
</evidence>
<dbReference type="InterPro" id="IPR028994">
    <property type="entry name" value="Integrin_alpha_N"/>
</dbReference>
<keyword evidence="3" id="KW-0378">Hydrolase</keyword>
<dbReference type="SMART" id="SM00191">
    <property type="entry name" value="Int_alpha"/>
    <property type="match status" value="7"/>
</dbReference>
<sequence length="697" mass="73815">MPFLLSFTLLFLLSGCQALNPFVSSSLDRDGDGVALGEDCDDTNPEIGTFTWYVDDDHDGFGTTGGITQCAALDGYADRTGDCDDTDGMIHPYAVEICDSVDNNCDEVIDDDATDRGTWYVDSDEDTYGNPDSPLVACEQPDGSVMDHTDCDDMEAATNPDALEVCEDKIDNDCDGVTDTDAEYITWYADVDEDTYGDPLSTLIDCQQPAGYVADATDCDDAEATTHPSAEEICNDWIDNNCDEEADECAYETENSLSDAIKITVDASFVNFGASLCLAGDLDENGTDDLLVGSILDDTSDANAGAVYVLYGPSVESETLTDPIKLYGEQAQGYAGNALASQNDINGDGINDFLIGSYGDGRVIANAGCVYLMLGPISVSTSLETSEAIFSGISEADYAGTTVSFISSLDGDTDPDILISAPCVNVYNEDEGSIYLFRGPPVFGTWSLADADYTITGEQSGDRAGSTIITTDIEGDGVTDLFIGGPYHDTEFTNVGVIYGLLGPMESNVSLSDADSFIYGTTVGEWAGSFLASAQDTNEDGCNDLLIGAPHLTDSLPEQGALYLMESPLLEKTLVTDATFVIIGNYDTDHVGTSAAMVDVDMDEKEDLLVGTPLRNDTFSDQGSISLFYGPLEGSLSLTDADVTWWGEAQSDGAGYALCPAGDQNTDGYDDFFIGVPDQDAGGIGSGSLYLIFGLGM</sequence>
<dbReference type="EMBL" id="LCMS01000018">
    <property type="protein sequence ID" value="KKU40386.1"/>
    <property type="molecule type" value="Genomic_DNA"/>
</dbReference>
<dbReference type="Pfam" id="PF01839">
    <property type="entry name" value="FG-GAP"/>
    <property type="match status" value="2"/>
</dbReference>
<dbReference type="PANTHER" id="PTHR23221">
    <property type="entry name" value="GLYCOSYLPHOSPHATIDYLINOSITOL PHOSPHOLIPASE D"/>
    <property type="match status" value="1"/>
</dbReference>
<feature type="signal peptide" evidence="5">
    <location>
        <begin position="1"/>
        <end position="18"/>
    </location>
</feature>
<dbReference type="InterPro" id="IPR000413">
    <property type="entry name" value="Integrin_alpha"/>
</dbReference>
<feature type="chain" id="PRO_5002539085" description="Regulator of chromosome condensation" evidence="5">
    <location>
        <begin position="19"/>
        <end position="697"/>
    </location>
</feature>
<dbReference type="InterPro" id="IPR021655">
    <property type="entry name" value="Put_metal-bd"/>
</dbReference>
<comment type="caution">
    <text evidence="6">The sequence shown here is derived from an EMBL/GenBank/DDBJ whole genome shotgun (WGS) entry which is preliminary data.</text>
</comment>
<dbReference type="GO" id="GO:0008305">
    <property type="term" value="C:integrin complex"/>
    <property type="evidence" value="ECO:0007669"/>
    <property type="project" value="InterPro"/>
</dbReference>
<proteinExistence type="predicted"/>
<gene>
    <name evidence="6" type="ORF">UX57_C0018G0025</name>
</gene>
<dbReference type="PROSITE" id="PS51470">
    <property type="entry name" value="FG_GAP"/>
    <property type="match status" value="3"/>
</dbReference>
<protein>
    <recommendedName>
        <fullName evidence="8">Regulator of chromosome condensation</fullName>
    </recommendedName>
</protein>
<evidence type="ECO:0000256" key="3">
    <source>
        <dbReference type="ARBA" id="ARBA00022801"/>
    </source>
</evidence>
<reference evidence="6 7" key="1">
    <citation type="journal article" date="2015" name="Nature">
        <title>rRNA introns, odd ribosomes, and small enigmatic genomes across a large radiation of phyla.</title>
        <authorList>
            <person name="Brown C.T."/>
            <person name="Hug L.A."/>
            <person name="Thomas B.C."/>
            <person name="Sharon I."/>
            <person name="Castelle C.J."/>
            <person name="Singh A."/>
            <person name="Wilkins M.J."/>
            <person name="Williams K.H."/>
            <person name="Banfield J.F."/>
        </authorList>
    </citation>
    <scope>NUCLEOTIDE SEQUENCE [LARGE SCALE GENOMIC DNA]</scope>
</reference>
<dbReference type="GO" id="GO:0016787">
    <property type="term" value="F:hydrolase activity"/>
    <property type="evidence" value="ECO:0007669"/>
    <property type="project" value="UniProtKB-KW"/>
</dbReference>
<keyword evidence="2" id="KW-0677">Repeat</keyword>
<keyword evidence="1 5" id="KW-0732">Signal</keyword>
<name>A0A0G1Q5Q7_9BACT</name>
<evidence type="ECO:0000256" key="4">
    <source>
        <dbReference type="ARBA" id="ARBA00023180"/>
    </source>
</evidence>
<evidence type="ECO:0000313" key="6">
    <source>
        <dbReference type="EMBL" id="KKU40386.1"/>
    </source>
</evidence>
<dbReference type="AlphaFoldDB" id="A0A0G1Q5Q7"/>
<dbReference type="SUPFAM" id="SSF69318">
    <property type="entry name" value="Integrin alpha N-terminal domain"/>
    <property type="match status" value="3"/>
</dbReference>
<evidence type="ECO:0000256" key="5">
    <source>
        <dbReference type="SAM" id="SignalP"/>
    </source>
</evidence>
<dbReference type="PRINTS" id="PR01185">
    <property type="entry name" value="INTEGRINA"/>
</dbReference>
<dbReference type="InterPro" id="IPR013517">
    <property type="entry name" value="FG-GAP"/>
</dbReference>
<dbReference type="Proteomes" id="UP000034795">
    <property type="component" value="Unassembled WGS sequence"/>
</dbReference>
<dbReference type="STRING" id="1618994.UX57_C0018G0025"/>
<keyword evidence="4" id="KW-0325">Glycoprotein</keyword>
<evidence type="ECO:0000256" key="2">
    <source>
        <dbReference type="ARBA" id="ARBA00022737"/>
    </source>
</evidence>
<evidence type="ECO:0000313" key="7">
    <source>
        <dbReference type="Proteomes" id="UP000034795"/>
    </source>
</evidence>
<dbReference type="Pfam" id="PF11617">
    <property type="entry name" value="Cu-binding_MopE"/>
    <property type="match status" value="4"/>
</dbReference>
<evidence type="ECO:0000256" key="1">
    <source>
        <dbReference type="ARBA" id="ARBA00022729"/>
    </source>
</evidence>
<dbReference type="InterPro" id="IPR013519">
    <property type="entry name" value="Int_alpha_beta-p"/>
</dbReference>